<protein>
    <submittedName>
        <fullName evidence="2">Uncharacterized protein</fullName>
    </submittedName>
</protein>
<accession>A0A382W1C2</accession>
<proteinExistence type="predicted"/>
<name>A0A382W1C2_9ZZZZ</name>
<gene>
    <name evidence="2" type="ORF">METZ01_LOCUS404939</name>
</gene>
<feature type="non-terminal residue" evidence="2">
    <location>
        <position position="34"/>
    </location>
</feature>
<feature type="region of interest" description="Disordered" evidence="1">
    <location>
        <begin position="1"/>
        <end position="34"/>
    </location>
</feature>
<reference evidence="2" key="1">
    <citation type="submission" date="2018-05" db="EMBL/GenBank/DDBJ databases">
        <authorList>
            <person name="Lanie J.A."/>
            <person name="Ng W.-L."/>
            <person name="Kazmierczak K.M."/>
            <person name="Andrzejewski T.M."/>
            <person name="Davidsen T.M."/>
            <person name="Wayne K.J."/>
            <person name="Tettelin H."/>
            <person name="Glass J.I."/>
            <person name="Rusch D."/>
            <person name="Podicherti R."/>
            <person name="Tsui H.-C.T."/>
            <person name="Winkler M.E."/>
        </authorList>
    </citation>
    <scope>NUCLEOTIDE SEQUENCE</scope>
</reference>
<evidence type="ECO:0000256" key="1">
    <source>
        <dbReference type="SAM" id="MobiDB-lite"/>
    </source>
</evidence>
<sequence length="34" mass="3643">MAAKKKLIKKEAVGNPTARARNELGPISDGSVEY</sequence>
<dbReference type="AlphaFoldDB" id="A0A382W1C2"/>
<dbReference type="EMBL" id="UINC01155942">
    <property type="protein sequence ID" value="SVD52085.1"/>
    <property type="molecule type" value="Genomic_DNA"/>
</dbReference>
<evidence type="ECO:0000313" key="2">
    <source>
        <dbReference type="EMBL" id="SVD52085.1"/>
    </source>
</evidence>
<organism evidence="2">
    <name type="scientific">marine metagenome</name>
    <dbReference type="NCBI Taxonomy" id="408172"/>
    <lineage>
        <taxon>unclassified sequences</taxon>
        <taxon>metagenomes</taxon>
        <taxon>ecological metagenomes</taxon>
    </lineage>
</organism>